<evidence type="ECO:0000313" key="3">
    <source>
        <dbReference type="EMBL" id="AQQ05337.1"/>
    </source>
</evidence>
<dbReference type="PANTHER" id="PTHR11559">
    <property type="entry name" value="CARBOXYLESTERASE"/>
    <property type="match status" value="1"/>
</dbReference>
<feature type="signal peptide" evidence="1">
    <location>
        <begin position="1"/>
        <end position="31"/>
    </location>
</feature>
<dbReference type="EMBL" id="CP019630">
    <property type="protein sequence ID" value="AQQ05337.1"/>
    <property type="molecule type" value="Genomic_DNA"/>
</dbReference>
<dbReference type="SUPFAM" id="SSF53474">
    <property type="entry name" value="alpha/beta-Hydrolases"/>
    <property type="match status" value="1"/>
</dbReference>
<evidence type="ECO:0000259" key="2">
    <source>
        <dbReference type="Pfam" id="PF00135"/>
    </source>
</evidence>
<proteinExistence type="predicted"/>
<evidence type="ECO:0000313" key="4">
    <source>
        <dbReference type="Proteomes" id="UP000188174"/>
    </source>
</evidence>
<name>A0ABM6I4L7_9HYPH</name>
<dbReference type="InterPro" id="IPR019819">
    <property type="entry name" value="Carboxylesterase_B_CS"/>
</dbReference>
<keyword evidence="4" id="KW-1185">Reference proteome</keyword>
<protein>
    <recommendedName>
        <fullName evidence="2">Carboxylesterase type B domain-containing protein</fullName>
    </recommendedName>
</protein>
<reference evidence="3 4" key="1">
    <citation type="submission" date="2017-02" db="EMBL/GenBank/DDBJ databases">
        <authorList>
            <person name="Jeong S."/>
        </authorList>
    </citation>
    <scope>NUCLEOTIDE SEQUENCE [LARGE SCALE GENOMIC DNA]</scope>
    <source>
        <strain evidence="3 4">RMAR6-6</strain>
    </source>
</reference>
<dbReference type="InterPro" id="IPR002018">
    <property type="entry name" value="CarbesteraseB"/>
</dbReference>
<sequence length="241" mass="26438">MPKSILARLTSLAKISALAAIVTLAAGGASAKENPENSIEIITQTGTFVGAIEDGTIAHKGIPYAKAPVAELRWRLPQPLAVSSASYDATRYKPHCPQENAPDDPDAEEDCLFLNVFAPKLGKPNGNLRPVMVWIHGGANAFGASDFYHPHNLVLTGEVVVVTLNCPRSARGRRREQVLTNIAPDLMHEERRSHALSDSRASRRYAGKMRRVRTTVENESRRRIESAGLFGNHLCWVKWAI</sequence>
<gene>
    <name evidence="3" type="ORF">B0E33_18595</name>
</gene>
<dbReference type="Gene3D" id="3.40.50.1820">
    <property type="entry name" value="alpha/beta hydrolase"/>
    <property type="match status" value="1"/>
</dbReference>
<evidence type="ECO:0000256" key="1">
    <source>
        <dbReference type="SAM" id="SignalP"/>
    </source>
</evidence>
<dbReference type="InterPro" id="IPR029058">
    <property type="entry name" value="AB_hydrolase_fold"/>
</dbReference>
<dbReference type="InterPro" id="IPR050309">
    <property type="entry name" value="Type-B_Carboxylest/Lipase"/>
</dbReference>
<organism evidence="3 4">
    <name type="scientific">Roseibium algicola</name>
    <dbReference type="NCBI Taxonomy" id="2857014"/>
    <lineage>
        <taxon>Bacteria</taxon>
        <taxon>Pseudomonadati</taxon>
        <taxon>Pseudomonadota</taxon>
        <taxon>Alphaproteobacteria</taxon>
        <taxon>Hyphomicrobiales</taxon>
        <taxon>Stappiaceae</taxon>
        <taxon>Roseibium</taxon>
    </lineage>
</organism>
<feature type="domain" description="Carboxylesterase type B" evidence="2">
    <location>
        <begin position="41"/>
        <end position="165"/>
    </location>
</feature>
<keyword evidence="1" id="KW-0732">Signal</keyword>
<accession>A0ABM6I4L7</accession>
<dbReference type="Proteomes" id="UP000188174">
    <property type="component" value="Chromosome"/>
</dbReference>
<feature type="chain" id="PRO_5046020906" description="Carboxylesterase type B domain-containing protein" evidence="1">
    <location>
        <begin position="32"/>
        <end position="241"/>
    </location>
</feature>
<dbReference type="PROSITE" id="PS00941">
    <property type="entry name" value="CARBOXYLESTERASE_B_2"/>
    <property type="match status" value="1"/>
</dbReference>
<dbReference type="Pfam" id="PF00135">
    <property type="entry name" value="COesterase"/>
    <property type="match status" value="1"/>
</dbReference>